<dbReference type="InterPro" id="IPR029063">
    <property type="entry name" value="SAM-dependent_MTases_sf"/>
</dbReference>
<evidence type="ECO:0000259" key="1">
    <source>
        <dbReference type="Pfam" id="PF18096"/>
    </source>
</evidence>
<gene>
    <name evidence="3" type="ORF">HWI92_13040</name>
</gene>
<evidence type="ECO:0000313" key="4">
    <source>
        <dbReference type="Proteomes" id="UP000612680"/>
    </source>
</evidence>
<dbReference type="Pfam" id="PF22013">
    <property type="entry name" value="PG_1098_Fer"/>
    <property type="match status" value="1"/>
</dbReference>
<name>A0ABX7I7R3_9BACT</name>
<dbReference type="Gene3D" id="1.10.10.1110">
    <property type="entry name" value="Methyltransferase PG1098, N-terminal domain"/>
    <property type="match status" value="1"/>
</dbReference>
<protein>
    <recommendedName>
        <fullName evidence="5">THUMP-like domain-containing protein</fullName>
    </recommendedName>
</protein>
<evidence type="ECO:0000259" key="2">
    <source>
        <dbReference type="Pfam" id="PF22013"/>
    </source>
</evidence>
<dbReference type="Gene3D" id="3.40.50.150">
    <property type="entry name" value="Vaccinia Virus protein VP39"/>
    <property type="match status" value="1"/>
</dbReference>
<reference evidence="3 4" key="1">
    <citation type="submission" date="2020-06" db="EMBL/GenBank/DDBJ databases">
        <title>Dyadobacter sandarakinus sp. nov., isolated from the soil of the Arctic Yellow River Station.</title>
        <authorList>
            <person name="Zhang Y."/>
            <person name="Peng F."/>
        </authorList>
    </citation>
    <scope>NUCLEOTIDE SEQUENCE [LARGE SCALE GENOMIC DNA]</scope>
    <source>
        <strain evidence="3 4">Q3-56</strain>
    </source>
</reference>
<dbReference type="InterPro" id="IPR054168">
    <property type="entry name" value="PG_1098_Fer"/>
</dbReference>
<evidence type="ECO:0008006" key="5">
    <source>
        <dbReference type="Google" id="ProtNLM"/>
    </source>
</evidence>
<organism evidence="3 4">
    <name type="scientific">Dyadobacter sandarakinus</name>
    <dbReference type="NCBI Taxonomy" id="2747268"/>
    <lineage>
        <taxon>Bacteria</taxon>
        <taxon>Pseudomonadati</taxon>
        <taxon>Bacteroidota</taxon>
        <taxon>Cytophagia</taxon>
        <taxon>Cytophagales</taxon>
        <taxon>Spirosomataceae</taxon>
        <taxon>Dyadobacter</taxon>
    </lineage>
</organism>
<sequence>MEKDQQGHEIHQQGPDLTQEEVAFIQAHLRDDPGQLVLRAAQFKGLDVRKLAAQILSRQKAVRKLPEWTARPELVFPPPLSVEQCSSEATARYKASLVSGNVLTDLTGGMGIDCFYMGQKLRTVHYFEQQEQVARTAAFNFGVLGATHIQVHATDAMQAMGHGSLPSSDWIFADPARRDANKNKVVLLRDCEPDMTVAVPSLFRFAPKILVKTSPLLDIDQAVADLRFVTEVHVIGYEQECKELLFVLEEDAPASELTIRARVINAEGAVMHEVCFDRQAERETAVSFSGPQQYLYEPHAAVLKSGAFRTVAATFDVKKLALNSHLYTSEQLQSGFPGRIFEVVAVCKPDMKEIARIMGGDKANLTTRNFPAKTEDLRKKWKLKEGGAFYLFATTLSDQSKVVIVTRKAGF</sequence>
<dbReference type="SUPFAM" id="SSF53335">
    <property type="entry name" value="S-adenosyl-L-methionine-dependent methyltransferases"/>
    <property type="match status" value="1"/>
</dbReference>
<evidence type="ECO:0000313" key="3">
    <source>
        <dbReference type="EMBL" id="QRR01768.1"/>
    </source>
</evidence>
<accession>A0ABX7I7R3</accession>
<dbReference type="RefSeq" id="WP_204655736.1">
    <property type="nucleotide sequence ID" value="NZ_CP056775.1"/>
</dbReference>
<feature type="domain" description="PG-1098 ferredoxin-like" evidence="2">
    <location>
        <begin position="294"/>
        <end position="337"/>
    </location>
</feature>
<dbReference type="EMBL" id="CP056775">
    <property type="protein sequence ID" value="QRR01768.1"/>
    <property type="molecule type" value="Genomic_DNA"/>
</dbReference>
<dbReference type="Pfam" id="PF18096">
    <property type="entry name" value="Thump_like"/>
    <property type="match status" value="1"/>
</dbReference>
<proteinExistence type="predicted"/>
<dbReference type="Proteomes" id="UP000612680">
    <property type="component" value="Chromosome"/>
</dbReference>
<keyword evidence="4" id="KW-1185">Reference proteome</keyword>
<dbReference type="InterPro" id="IPR041497">
    <property type="entry name" value="Thump-like"/>
</dbReference>
<feature type="domain" description="THUMP-like" evidence="1">
    <location>
        <begin position="338"/>
        <end position="408"/>
    </location>
</feature>